<dbReference type="RefSeq" id="YP_009806406.1">
    <property type="nucleotide sequence ID" value="NC_048015.1"/>
</dbReference>
<dbReference type="KEGG" id="vg:54997264"/>
<evidence type="ECO:0000256" key="1">
    <source>
        <dbReference type="SAM" id="Phobius"/>
    </source>
</evidence>
<keyword evidence="1" id="KW-0472">Membrane</keyword>
<gene>
    <name evidence="2" type="primary">ORF_149</name>
    <name evidence="2" type="ORF">S-TIM4_ORF_149</name>
</gene>
<evidence type="ECO:0000313" key="3">
    <source>
        <dbReference type="Proteomes" id="UP000257501"/>
    </source>
</evidence>
<organism evidence="2 3">
    <name type="scientific">Cyanophage S-TIM4</name>
    <dbReference type="NCBI Taxonomy" id="1048189"/>
    <lineage>
        <taxon>Viruses</taxon>
        <taxon>Duplodnaviria</taxon>
        <taxon>Heunggongvirae</taxon>
        <taxon>Uroviricota</taxon>
        <taxon>Caudoviricetes</taxon>
        <taxon>Pantevenvirales</taxon>
        <taxon>Kyanoviridae</taxon>
        <taxon>Thaumasvirus</taxon>
        <taxon>Thaumasvirus stim4</taxon>
    </lineage>
</organism>
<sequence>MISRVCQTTRKFWRVWAKALGDKSGNSDKEADWIALIRTFIFIQLVVTNCFIVAGNIRHWNDHHVPPSYQRVPIKKVAQ</sequence>
<dbReference type="GeneID" id="54997264"/>
<reference evidence="2 3" key="1">
    <citation type="journal article" date="2011" name="Nature">
        <title>Genomic island variability facilitates Prochlorococcus-virus coexistence.</title>
        <authorList>
            <person name="Avrani S."/>
            <person name="Wurtzel O."/>
            <person name="Sharon I."/>
            <person name="Sorek R."/>
            <person name="Lindell D."/>
        </authorList>
    </citation>
    <scope>NUCLEOTIDE SEQUENCE [LARGE SCALE GENOMIC DNA]</scope>
</reference>
<keyword evidence="3" id="KW-1185">Reference proteome</keyword>
<dbReference type="EMBL" id="MH512890">
    <property type="protein sequence ID" value="AXF41285.1"/>
    <property type="molecule type" value="Genomic_DNA"/>
</dbReference>
<keyword evidence="1" id="KW-1133">Transmembrane helix</keyword>
<dbReference type="Proteomes" id="UP000257501">
    <property type="component" value="Segment"/>
</dbReference>
<accession>A0A345AWK2</accession>
<proteinExistence type="predicted"/>
<name>A0A345AWK2_9CAUD</name>
<evidence type="ECO:0000313" key="2">
    <source>
        <dbReference type="EMBL" id="AXF41285.1"/>
    </source>
</evidence>
<feature type="transmembrane region" description="Helical" evidence="1">
    <location>
        <begin position="33"/>
        <end position="54"/>
    </location>
</feature>
<protein>
    <submittedName>
        <fullName evidence="2">Rnf-Nqr</fullName>
    </submittedName>
</protein>
<keyword evidence="1" id="KW-0812">Transmembrane</keyword>